<geneLocation type="plasmid" evidence="7 8">
    <name>megaplasmid</name>
</geneLocation>
<keyword evidence="2" id="KW-0238">DNA-binding</keyword>
<evidence type="ECO:0000256" key="4">
    <source>
        <dbReference type="PIRSR" id="PIRSR606118-50"/>
    </source>
</evidence>
<dbReference type="GO" id="GO:0000150">
    <property type="term" value="F:DNA strand exchange activity"/>
    <property type="evidence" value="ECO:0000318"/>
    <property type="project" value="GO_Central"/>
</dbReference>
<dbReference type="HOGENOM" id="CLU_010686_3_1_6"/>
<organism evidence="7 8">
    <name type="scientific">Shewanella oneidensis (strain ATCC 700550 / JCM 31522 / CIP 106686 / LMG 19005 / NCIMB 14063 / MR-1)</name>
    <dbReference type="NCBI Taxonomy" id="211586"/>
    <lineage>
        <taxon>Bacteria</taxon>
        <taxon>Pseudomonadati</taxon>
        <taxon>Pseudomonadota</taxon>
        <taxon>Gammaproteobacteria</taxon>
        <taxon>Alteromonadales</taxon>
        <taxon>Shewanellaceae</taxon>
        <taxon>Shewanella</taxon>
    </lineage>
</organism>
<evidence type="ECO:0000259" key="6">
    <source>
        <dbReference type="PROSITE" id="PS51736"/>
    </source>
</evidence>
<dbReference type="PANTHER" id="PTHR30461:SF19">
    <property type="entry name" value="SITE-SPECIFIC RECOMBINASE RESOLVASE FAMILY"/>
    <property type="match status" value="1"/>
</dbReference>
<dbReference type="CDD" id="cd03768">
    <property type="entry name" value="SR_ResInv"/>
    <property type="match status" value="1"/>
</dbReference>
<feature type="domain" description="Resolvase/invertase-type recombinase catalytic" evidence="6">
    <location>
        <begin position="2"/>
        <end position="143"/>
    </location>
</feature>
<reference evidence="7 8" key="1">
    <citation type="journal article" date="2002" name="Nat. Biotechnol.">
        <title>Genome sequence of the dissimilatory metal ion-reducing bacterium Shewanella oneidensis.</title>
        <authorList>
            <person name="Heidelberg J.F."/>
            <person name="Paulsen I.T."/>
            <person name="Nelson K.E."/>
            <person name="Gaidos E.J."/>
            <person name="Nelson W.C."/>
            <person name="Read T.D."/>
            <person name="Eisen J.A."/>
            <person name="Seshadri R."/>
            <person name="Ward N."/>
            <person name="Methe B."/>
            <person name="Clayton R.A."/>
            <person name="Meyer T."/>
            <person name="Tsapin A."/>
            <person name="Scott J."/>
            <person name="Beanan M."/>
            <person name="Brinkac L."/>
            <person name="Daugherty S."/>
            <person name="DeBoy R.T."/>
            <person name="Dodson R.J."/>
            <person name="Durkin A.S."/>
            <person name="Haft D.H."/>
            <person name="Kolonay J.F."/>
            <person name="Madupu R."/>
            <person name="Peterson J.D."/>
            <person name="Umayam L.A."/>
            <person name="White O."/>
            <person name="Wolf A.M."/>
            <person name="Vamathevan J."/>
            <person name="Weidman J."/>
            <person name="Impraim M."/>
            <person name="Lee K."/>
            <person name="Berry K."/>
            <person name="Lee C."/>
            <person name="Mueller J."/>
            <person name="Khouri H."/>
            <person name="Gill J."/>
            <person name="Utterback T.R."/>
            <person name="McDonald L.A."/>
            <person name="Feldblyum T.V."/>
            <person name="Smith H.O."/>
            <person name="Venter J.C."/>
            <person name="Nealson K.H."/>
            <person name="Fraser C.M."/>
        </authorList>
    </citation>
    <scope>NUCLEOTIDE SEQUENCE [LARGE SCALE GENOMIC DNA]</scope>
    <source>
        <strain evidence="8">ATCC 700550 / JCM 31522 / CIP 106686 / LMG 19005 / NCIMB 14063 / MR-1</strain>
    </source>
</reference>
<dbReference type="Gene3D" id="3.40.50.1390">
    <property type="entry name" value="Resolvase, N-terminal catalytic domain"/>
    <property type="match status" value="1"/>
</dbReference>
<dbReference type="PANTHER" id="PTHR30461">
    <property type="entry name" value="DNA-INVERTASE FROM LAMBDOID PROPHAGE"/>
    <property type="match status" value="1"/>
</dbReference>
<keyword evidence="3" id="KW-0233">DNA recombination</keyword>
<accession>Q8E7Z6</accession>
<dbReference type="AlphaFoldDB" id="Q8E7Z6"/>
<dbReference type="KEGG" id="son:SO_A0172"/>
<dbReference type="InterPro" id="IPR036162">
    <property type="entry name" value="Resolvase-like_N_sf"/>
</dbReference>
<evidence type="ECO:0000256" key="3">
    <source>
        <dbReference type="ARBA" id="ARBA00023172"/>
    </source>
</evidence>
<dbReference type="SUPFAM" id="SSF53041">
    <property type="entry name" value="Resolvase-like"/>
    <property type="match status" value="1"/>
</dbReference>
<dbReference type="EMBL" id="AE014300">
    <property type="protein sequence ID" value="AAN53086.1"/>
    <property type="molecule type" value="Genomic_DNA"/>
</dbReference>
<dbReference type="RefSeq" id="WP_011074453.1">
    <property type="nucleotide sequence ID" value="NC_004349.1"/>
</dbReference>
<keyword evidence="1" id="KW-0229">DNA integration</keyword>
<protein>
    <submittedName>
        <fullName evidence="7">Site-specific recombinase resolvase family</fullName>
    </submittedName>
</protein>
<dbReference type="GO" id="GO:0015074">
    <property type="term" value="P:DNA integration"/>
    <property type="evidence" value="ECO:0007669"/>
    <property type="project" value="UniProtKB-KW"/>
</dbReference>
<dbReference type="Pfam" id="PF00239">
    <property type="entry name" value="Resolvase"/>
    <property type="match status" value="1"/>
</dbReference>
<dbReference type="PROSITE" id="PS00397">
    <property type="entry name" value="RECOMBINASES_1"/>
    <property type="match status" value="1"/>
</dbReference>
<evidence type="ECO:0000313" key="8">
    <source>
        <dbReference type="Proteomes" id="UP000008186"/>
    </source>
</evidence>
<dbReference type="FunFam" id="3.40.50.1390:FF:000010">
    <property type="entry name" value="Recombinase resolvase family"/>
    <property type="match status" value="1"/>
</dbReference>
<dbReference type="PhylomeDB" id="Q8E7Z6"/>
<dbReference type="GO" id="GO:0006310">
    <property type="term" value="P:DNA recombination"/>
    <property type="evidence" value="ECO:0000318"/>
    <property type="project" value="GO_Central"/>
</dbReference>
<keyword evidence="7" id="KW-0614">Plasmid</keyword>
<dbReference type="PROSITE" id="PS51736">
    <property type="entry name" value="RECOMBINASES_3"/>
    <property type="match status" value="1"/>
</dbReference>
<evidence type="ECO:0000256" key="1">
    <source>
        <dbReference type="ARBA" id="ARBA00022908"/>
    </source>
</evidence>
<dbReference type="GO" id="GO:0003677">
    <property type="term" value="F:DNA binding"/>
    <property type="evidence" value="ECO:0007669"/>
    <property type="project" value="UniProtKB-KW"/>
</dbReference>
<feature type="active site" description="O-(5'-phospho-DNA)-serine intermediate" evidence="4 5">
    <location>
        <position position="10"/>
    </location>
</feature>
<evidence type="ECO:0000313" key="7">
    <source>
        <dbReference type="EMBL" id="AAN53086.1"/>
    </source>
</evidence>
<evidence type="ECO:0000256" key="5">
    <source>
        <dbReference type="PROSITE-ProRule" id="PRU10137"/>
    </source>
</evidence>
<sequence>MANYAYLRVSTDAQDVDNQKHGILEFANQHGLSNLSFVEDTVSGKHKWRARKLGDLLESLAPKDVIVFAEVSRMARSTLQVLEILEFCTERQIHVYIAKQKMILDDSMQSRITATVLGLAAEIEREFISLRTKEALAARKAAGMKLGRPAGQAEKTKLDKHRKAIESYLDKGLSIRSIAKLIDEPSTTVNDYIKRHSLRERDQLEMRI</sequence>
<keyword evidence="8" id="KW-1185">Reference proteome</keyword>
<proteinExistence type="predicted"/>
<dbReference type="Proteomes" id="UP000008186">
    <property type="component" value="Plasmid megaplasmid"/>
</dbReference>
<dbReference type="InterPro" id="IPR006118">
    <property type="entry name" value="Recombinase_CS"/>
</dbReference>
<name>Q8E7Z6_SHEON</name>
<dbReference type="InterPro" id="IPR006119">
    <property type="entry name" value="Resolv_N"/>
</dbReference>
<dbReference type="InterPro" id="IPR050639">
    <property type="entry name" value="SSR_resolvase"/>
</dbReference>
<gene>
    <name evidence="7" type="ordered locus">SO_A0172</name>
</gene>
<dbReference type="BioCyc" id="SONE211586:G1GMP-4586-MONOMER"/>
<dbReference type="PATRIC" id="fig|211586.12.peg.4777"/>
<evidence type="ECO:0000256" key="2">
    <source>
        <dbReference type="ARBA" id="ARBA00023125"/>
    </source>
</evidence>
<dbReference type="OrthoDB" id="2290206at2"/>
<dbReference type="SMART" id="SM00857">
    <property type="entry name" value="Resolvase"/>
    <property type="match status" value="1"/>
</dbReference>